<evidence type="ECO:0000259" key="3">
    <source>
        <dbReference type="PROSITE" id="PS50893"/>
    </source>
</evidence>
<proteinExistence type="predicted"/>
<name>A0A7W5H3A8_9PORP</name>
<dbReference type="Proteomes" id="UP000544222">
    <property type="component" value="Unassembled WGS sequence"/>
</dbReference>
<dbReference type="InterPro" id="IPR027417">
    <property type="entry name" value="P-loop_NTPase"/>
</dbReference>
<evidence type="ECO:0000256" key="2">
    <source>
        <dbReference type="ARBA" id="ARBA00022840"/>
    </source>
</evidence>
<dbReference type="InterPro" id="IPR050334">
    <property type="entry name" value="Molybdenum_import_ModC"/>
</dbReference>
<dbReference type="InterPro" id="IPR003439">
    <property type="entry name" value="ABC_transporter-like_ATP-bd"/>
</dbReference>
<accession>A0A7W5H3A8</accession>
<dbReference type="PROSITE" id="PS50893">
    <property type="entry name" value="ABC_TRANSPORTER_2"/>
    <property type="match status" value="2"/>
</dbReference>
<dbReference type="PANTHER" id="PTHR43514:SF4">
    <property type="entry name" value="ABC TRANSPORTER I FAMILY MEMBER 10"/>
    <property type="match status" value="1"/>
</dbReference>
<sequence>MKSFLSLSEAMPRMMDNPFVDPANWQMQEGEVWALTGGNGSGKSLLAGMIAGKCALQHGEITYSFAEAVHLQFPDKPFHPWEHVRLVGFHAAYSLADYRTLYYQQRYHQTETDDSPLVRDILAEEERESMVAEALQIEHLLDKRLIQLSSGELRKLLIAKVMTGNPRLVIFDNPFIGLDATSRALLDDLFTGLHRHGMPLIFLCASQREMPSCVTHVLQMSHCAIVNQMPVGQFCELHTDVPAYLFDTSVDGSLFGHSVVSTEDYAIAVKMEHVNIEYGTKVIRKDVNWTILKGEKWALAGPNGAGKSTLLSYIFADNPQAYSKQLTLFDRLRGTGESIWEIKARIGFTSSEMHLYYRENVSCLAVVASGFFDSIGLYRKCSEQQMQQAEQWLKLLESEHLKDRMFLKISSGEQRLVLFARALVKNPALLILDEPFHGLDDRKKALCRHIVETYASQPDKTLIYVTHHREEIPDCVGRYMELGF</sequence>
<feature type="domain" description="ABC transporter" evidence="3">
    <location>
        <begin position="5"/>
        <end position="247"/>
    </location>
</feature>
<dbReference type="InterPro" id="IPR017871">
    <property type="entry name" value="ABC_transporter-like_CS"/>
</dbReference>
<comment type="caution">
    <text evidence="4">The sequence shown here is derived from an EMBL/GenBank/DDBJ whole genome shotgun (WGS) entry which is preliminary data.</text>
</comment>
<organism evidence="4 5">
    <name type="scientific">Microbacter margulisiae</name>
    <dbReference type="NCBI Taxonomy" id="1350067"/>
    <lineage>
        <taxon>Bacteria</taxon>
        <taxon>Pseudomonadati</taxon>
        <taxon>Bacteroidota</taxon>
        <taxon>Bacteroidia</taxon>
        <taxon>Bacteroidales</taxon>
        <taxon>Porphyromonadaceae</taxon>
        <taxon>Microbacter</taxon>
    </lineage>
</organism>
<gene>
    <name evidence="4" type="ORF">FHX64_002617</name>
</gene>
<evidence type="ECO:0000313" key="5">
    <source>
        <dbReference type="Proteomes" id="UP000544222"/>
    </source>
</evidence>
<dbReference type="GO" id="GO:0005524">
    <property type="term" value="F:ATP binding"/>
    <property type="evidence" value="ECO:0007669"/>
    <property type="project" value="UniProtKB-KW"/>
</dbReference>
<protein>
    <submittedName>
        <fullName evidence="4">Molybdate transport system ATP-binding protein</fullName>
    </submittedName>
</protein>
<dbReference type="InterPro" id="IPR003593">
    <property type="entry name" value="AAA+_ATPase"/>
</dbReference>
<dbReference type="SMART" id="SM00382">
    <property type="entry name" value="AAA"/>
    <property type="match status" value="2"/>
</dbReference>
<keyword evidence="1" id="KW-0547">Nucleotide-binding</keyword>
<dbReference type="PROSITE" id="PS00211">
    <property type="entry name" value="ABC_TRANSPORTER_1"/>
    <property type="match status" value="2"/>
</dbReference>
<dbReference type="RefSeq" id="WP_183414165.1">
    <property type="nucleotide sequence ID" value="NZ_JACHYB010000002.1"/>
</dbReference>
<dbReference type="PANTHER" id="PTHR43514">
    <property type="entry name" value="ABC TRANSPORTER I FAMILY MEMBER 10"/>
    <property type="match status" value="1"/>
</dbReference>
<keyword evidence="2 4" id="KW-0067">ATP-binding</keyword>
<keyword evidence="5" id="KW-1185">Reference proteome</keyword>
<dbReference type="EMBL" id="JACHYB010000002">
    <property type="protein sequence ID" value="MBB3188419.1"/>
    <property type="molecule type" value="Genomic_DNA"/>
</dbReference>
<evidence type="ECO:0000256" key="1">
    <source>
        <dbReference type="ARBA" id="ARBA00022741"/>
    </source>
</evidence>
<reference evidence="4 5" key="1">
    <citation type="submission" date="2020-08" db="EMBL/GenBank/DDBJ databases">
        <title>Genomic Encyclopedia of Type Strains, Phase IV (KMG-IV): sequencing the most valuable type-strain genomes for metagenomic binning, comparative biology and taxonomic classification.</title>
        <authorList>
            <person name="Goeker M."/>
        </authorList>
    </citation>
    <scope>NUCLEOTIDE SEQUENCE [LARGE SCALE GENOMIC DNA]</scope>
    <source>
        <strain evidence="4 5">DSM 27471</strain>
    </source>
</reference>
<dbReference type="AlphaFoldDB" id="A0A7W5H3A8"/>
<evidence type="ECO:0000313" key="4">
    <source>
        <dbReference type="EMBL" id="MBB3188419.1"/>
    </source>
</evidence>
<dbReference type="GO" id="GO:0016887">
    <property type="term" value="F:ATP hydrolysis activity"/>
    <property type="evidence" value="ECO:0007669"/>
    <property type="project" value="InterPro"/>
</dbReference>
<dbReference type="SUPFAM" id="SSF52540">
    <property type="entry name" value="P-loop containing nucleoside triphosphate hydrolases"/>
    <property type="match status" value="2"/>
</dbReference>
<dbReference type="Pfam" id="PF00005">
    <property type="entry name" value="ABC_tran"/>
    <property type="match status" value="2"/>
</dbReference>
<dbReference type="Gene3D" id="3.40.50.300">
    <property type="entry name" value="P-loop containing nucleotide triphosphate hydrolases"/>
    <property type="match status" value="2"/>
</dbReference>
<feature type="domain" description="ABC transporter" evidence="3">
    <location>
        <begin position="269"/>
        <end position="484"/>
    </location>
</feature>